<dbReference type="EMBL" id="AXCN02001559">
    <property type="status" value="NOT_ANNOTATED_CDS"/>
    <property type="molecule type" value="Genomic_DNA"/>
</dbReference>
<sequence>MMFEQKTSQIFADNLFDIAEKNSSLTEEHIQDHIDTMIAAGHDTTATTMSNLLLMLAIHPEVQETVYQEVMSVCPDKTKPITMEEANKLVYTEMVCKETMRLFPKNTPFQREAPCALESTLYTVSRLYGDPIRRSSIPITSYRIEWQHATRTHICRSVEDLEIASEFDMLGCR</sequence>
<dbReference type="GO" id="GO:0016705">
    <property type="term" value="F:oxidoreductase activity, acting on paired donors, with incorporation or reduction of molecular oxygen"/>
    <property type="evidence" value="ECO:0007669"/>
    <property type="project" value="InterPro"/>
</dbReference>
<keyword evidence="12" id="KW-0503">Monooxygenase</keyword>
<comment type="similarity">
    <text evidence="5">Belongs to the cytochrome P450 family.</text>
</comment>
<accession>A0A182Q6G4</accession>
<dbReference type="SUPFAM" id="SSF48264">
    <property type="entry name" value="Cytochrome P450"/>
    <property type="match status" value="1"/>
</dbReference>
<evidence type="ECO:0000256" key="3">
    <source>
        <dbReference type="ARBA" id="ARBA00004174"/>
    </source>
</evidence>
<evidence type="ECO:0000256" key="7">
    <source>
        <dbReference type="ARBA" id="ARBA00022723"/>
    </source>
</evidence>
<dbReference type="InterPro" id="IPR001128">
    <property type="entry name" value="Cyt_P450"/>
</dbReference>
<evidence type="ECO:0000256" key="2">
    <source>
        <dbReference type="ARBA" id="ARBA00003690"/>
    </source>
</evidence>
<evidence type="ECO:0000313" key="14">
    <source>
        <dbReference type="EnsemblMetazoa" id="AFAF003990-PA"/>
    </source>
</evidence>
<dbReference type="GO" id="GO:0005506">
    <property type="term" value="F:iron ion binding"/>
    <property type="evidence" value="ECO:0007669"/>
    <property type="project" value="InterPro"/>
</dbReference>
<evidence type="ECO:0000256" key="8">
    <source>
        <dbReference type="ARBA" id="ARBA00022824"/>
    </source>
</evidence>
<evidence type="ECO:0008006" key="16">
    <source>
        <dbReference type="Google" id="ProtNLM"/>
    </source>
</evidence>
<dbReference type="PANTHER" id="PTHR24291">
    <property type="entry name" value="CYTOCHROME P450 FAMILY 4"/>
    <property type="match status" value="1"/>
</dbReference>
<protein>
    <recommendedName>
        <fullName evidence="16">Cytochrome P450</fullName>
    </recommendedName>
</protein>
<comment type="subcellular location">
    <subcellularLocation>
        <location evidence="4">Endoplasmic reticulum membrane</location>
        <topology evidence="4">Peripheral membrane protein</topology>
    </subcellularLocation>
    <subcellularLocation>
        <location evidence="3">Microsome membrane</location>
        <topology evidence="3">Peripheral membrane protein</topology>
    </subcellularLocation>
</comment>
<dbReference type="InterPro" id="IPR036396">
    <property type="entry name" value="Cyt_P450_sf"/>
</dbReference>
<proteinExistence type="inferred from homology"/>
<dbReference type="InterPro" id="IPR050196">
    <property type="entry name" value="Cytochrome_P450_Monoox"/>
</dbReference>
<dbReference type="GO" id="GO:0004497">
    <property type="term" value="F:monooxygenase activity"/>
    <property type="evidence" value="ECO:0007669"/>
    <property type="project" value="UniProtKB-KW"/>
</dbReference>
<dbReference type="Gene3D" id="1.10.630.10">
    <property type="entry name" value="Cytochrome P450"/>
    <property type="match status" value="1"/>
</dbReference>
<evidence type="ECO:0000256" key="11">
    <source>
        <dbReference type="ARBA" id="ARBA00023004"/>
    </source>
</evidence>
<dbReference type="GO" id="GO:0020037">
    <property type="term" value="F:heme binding"/>
    <property type="evidence" value="ECO:0007669"/>
    <property type="project" value="InterPro"/>
</dbReference>
<evidence type="ECO:0000256" key="4">
    <source>
        <dbReference type="ARBA" id="ARBA00004406"/>
    </source>
</evidence>
<name>A0A182Q6G4_9DIPT</name>
<evidence type="ECO:0000256" key="13">
    <source>
        <dbReference type="ARBA" id="ARBA00023136"/>
    </source>
</evidence>
<comment type="cofactor">
    <cofactor evidence="1">
        <name>heme</name>
        <dbReference type="ChEBI" id="CHEBI:30413"/>
    </cofactor>
</comment>
<evidence type="ECO:0000256" key="12">
    <source>
        <dbReference type="ARBA" id="ARBA00023033"/>
    </source>
</evidence>
<dbReference type="PANTHER" id="PTHR24291:SF189">
    <property type="entry name" value="CYTOCHROME P450 4C3-RELATED"/>
    <property type="match status" value="1"/>
</dbReference>
<keyword evidence="7" id="KW-0479">Metal-binding</keyword>
<dbReference type="STRING" id="69004.A0A182Q6G4"/>
<dbReference type="VEuPathDB" id="VectorBase:AFAF003990"/>
<keyword evidence="13" id="KW-0472">Membrane</keyword>
<evidence type="ECO:0000313" key="15">
    <source>
        <dbReference type="Proteomes" id="UP000075886"/>
    </source>
</evidence>
<evidence type="ECO:0000256" key="9">
    <source>
        <dbReference type="ARBA" id="ARBA00022848"/>
    </source>
</evidence>
<keyword evidence="8" id="KW-0256">Endoplasmic reticulum</keyword>
<keyword evidence="6" id="KW-0349">Heme</keyword>
<reference evidence="15" key="1">
    <citation type="submission" date="2014-01" db="EMBL/GenBank/DDBJ databases">
        <title>The Genome Sequence of Anopheles farauti FAR1 (V2).</title>
        <authorList>
            <consortium name="The Broad Institute Genomics Platform"/>
            <person name="Neafsey D.E."/>
            <person name="Besansky N."/>
            <person name="Howell P."/>
            <person name="Walton C."/>
            <person name="Young S.K."/>
            <person name="Zeng Q."/>
            <person name="Gargeya S."/>
            <person name="Fitzgerald M."/>
            <person name="Haas B."/>
            <person name="Abouelleil A."/>
            <person name="Allen A.W."/>
            <person name="Alvarado L."/>
            <person name="Arachchi H.M."/>
            <person name="Berlin A.M."/>
            <person name="Chapman S.B."/>
            <person name="Gainer-Dewar J."/>
            <person name="Goldberg J."/>
            <person name="Griggs A."/>
            <person name="Gujja S."/>
            <person name="Hansen M."/>
            <person name="Howarth C."/>
            <person name="Imamovic A."/>
            <person name="Ireland A."/>
            <person name="Larimer J."/>
            <person name="McCowan C."/>
            <person name="Murphy C."/>
            <person name="Pearson M."/>
            <person name="Poon T.W."/>
            <person name="Priest M."/>
            <person name="Roberts A."/>
            <person name="Saif S."/>
            <person name="Shea T."/>
            <person name="Sisk P."/>
            <person name="Sykes S."/>
            <person name="Wortman J."/>
            <person name="Nusbaum C."/>
            <person name="Birren B."/>
        </authorList>
    </citation>
    <scope>NUCLEOTIDE SEQUENCE [LARGE SCALE GENOMIC DNA]</scope>
    <source>
        <strain evidence="15">FAR1</strain>
    </source>
</reference>
<dbReference type="Pfam" id="PF00067">
    <property type="entry name" value="p450"/>
    <property type="match status" value="1"/>
</dbReference>
<reference evidence="14" key="2">
    <citation type="submission" date="2020-05" db="UniProtKB">
        <authorList>
            <consortium name="EnsemblMetazoa"/>
        </authorList>
    </citation>
    <scope>IDENTIFICATION</scope>
    <source>
        <strain evidence="14">FAR1</strain>
    </source>
</reference>
<comment type="function">
    <text evidence="2">May be involved in the metabolism of insect hormones and in the breakdown of synthetic insecticides.</text>
</comment>
<keyword evidence="9" id="KW-0492">Microsome</keyword>
<dbReference type="GO" id="GO:0005789">
    <property type="term" value="C:endoplasmic reticulum membrane"/>
    <property type="evidence" value="ECO:0007669"/>
    <property type="project" value="UniProtKB-SubCell"/>
</dbReference>
<keyword evidence="11" id="KW-0408">Iron</keyword>
<evidence type="ECO:0000256" key="10">
    <source>
        <dbReference type="ARBA" id="ARBA00023002"/>
    </source>
</evidence>
<organism evidence="14 15">
    <name type="scientific">Anopheles farauti</name>
    <dbReference type="NCBI Taxonomy" id="69004"/>
    <lineage>
        <taxon>Eukaryota</taxon>
        <taxon>Metazoa</taxon>
        <taxon>Ecdysozoa</taxon>
        <taxon>Arthropoda</taxon>
        <taxon>Hexapoda</taxon>
        <taxon>Insecta</taxon>
        <taxon>Pterygota</taxon>
        <taxon>Neoptera</taxon>
        <taxon>Endopterygota</taxon>
        <taxon>Diptera</taxon>
        <taxon>Nematocera</taxon>
        <taxon>Culicoidea</taxon>
        <taxon>Culicidae</taxon>
        <taxon>Anophelinae</taxon>
        <taxon>Anopheles</taxon>
    </lineage>
</organism>
<dbReference type="AlphaFoldDB" id="A0A182Q6G4"/>
<dbReference type="EnsemblMetazoa" id="AFAF003990-RA">
    <property type="protein sequence ID" value="AFAF003990-PA"/>
    <property type="gene ID" value="AFAF003990"/>
</dbReference>
<dbReference type="Proteomes" id="UP000075886">
    <property type="component" value="Unassembled WGS sequence"/>
</dbReference>
<keyword evidence="15" id="KW-1185">Reference proteome</keyword>
<evidence type="ECO:0000256" key="1">
    <source>
        <dbReference type="ARBA" id="ARBA00001971"/>
    </source>
</evidence>
<dbReference type="PRINTS" id="PR00385">
    <property type="entry name" value="P450"/>
</dbReference>
<evidence type="ECO:0000256" key="5">
    <source>
        <dbReference type="ARBA" id="ARBA00010617"/>
    </source>
</evidence>
<keyword evidence="10" id="KW-0560">Oxidoreductase</keyword>
<evidence type="ECO:0000256" key="6">
    <source>
        <dbReference type="ARBA" id="ARBA00022617"/>
    </source>
</evidence>